<feature type="non-terminal residue" evidence="1">
    <location>
        <position position="532"/>
    </location>
</feature>
<organism evidence="1 2">
    <name type="scientific">Phytophthora palmivora</name>
    <dbReference type="NCBI Taxonomy" id="4796"/>
    <lineage>
        <taxon>Eukaryota</taxon>
        <taxon>Sar</taxon>
        <taxon>Stramenopiles</taxon>
        <taxon>Oomycota</taxon>
        <taxon>Peronosporomycetes</taxon>
        <taxon>Peronosporales</taxon>
        <taxon>Peronosporaceae</taxon>
        <taxon>Phytophthora</taxon>
    </lineage>
</organism>
<dbReference type="Gene3D" id="3.30.450.40">
    <property type="match status" value="2"/>
</dbReference>
<dbReference type="OrthoDB" id="68317at2759"/>
<evidence type="ECO:0000313" key="1">
    <source>
        <dbReference type="EMBL" id="POM80435.1"/>
    </source>
</evidence>
<comment type="caution">
    <text evidence="1">The sequence shown here is derived from an EMBL/GenBank/DDBJ whole genome shotgun (WGS) entry which is preliminary data.</text>
</comment>
<dbReference type="Proteomes" id="UP000237271">
    <property type="component" value="Unassembled WGS sequence"/>
</dbReference>
<dbReference type="PROSITE" id="PS51257">
    <property type="entry name" value="PROKAR_LIPOPROTEIN"/>
    <property type="match status" value="1"/>
</dbReference>
<keyword evidence="2" id="KW-1185">Reference proteome</keyword>
<dbReference type="SUPFAM" id="SSF55781">
    <property type="entry name" value="GAF domain-like"/>
    <property type="match status" value="3"/>
</dbReference>
<evidence type="ECO:0000313" key="2">
    <source>
        <dbReference type="Proteomes" id="UP000237271"/>
    </source>
</evidence>
<dbReference type="InterPro" id="IPR029016">
    <property type="entry name" value="GAF-like_dom_sf"/>
</dbReference>
<sequence>MLRLDSLAQELAGKHARRFACAQQSLVAACIGCICSPLETLLAIREQFLSLLEAQHCVLSFDLPSGSVIELDGKRVRQTARRGLLHRPTFLSNAKACALGHIDLPIECQYLQSYLCLPLVDCSDRVQAVVQVFNSRHVTEDLNAWLGECESECSLAFRPLKATTEPLRVFCGFVGALLRAAAPFEAFVDKISRVDPISSTFRCKSEGGSGYEEAPLLLLDFLQRALGVDGWTVYMHDREANTLWARHATAGFRTKVSTVLMGQGVIGRAASTAEPLFDGDVLCVPMFDHSKNHQVNSVVVFYGTRGSKRENRGAFRQCDVELCSVICRHVGSSLQRMALEDVANKAQHKAQALLELSDVLFRELERSPKPTTMLLTAARAIVQKSWFRTAECNVYLRDTLTRELYSPGNATQGEYRVPLPSGSTTAMAAVRTGNVVNMRDKTGSLSREKHSKPILAIPVTDPSSGSVLAVLELLDKHSCLQGDQEDSSTPLSLEKMYFDHHDEDLARGIGRQVASALRNTQRLDAARTAQRK</sequence>
<name>A0A2P4YRI3_9STRA</name>
<proteinExistence type="predicted"/>
<protein>
    <submittedName>
        <fullName evidence="1">3'5'-cyclic nucleotide phosphodiesterase</fullName>
    </submittedName>
</protein>
<gene>
    <name evidence="1" type="ORF">PHPALM_1731</name>
</gene>
<dbReference type="EMBL" id="NCKW01000469">
    <property type="protein sequence ID" value="POM80435.1"/>
    <property type="molecule type" value="Genomic_DNA"/>
</dbReference>
<reference evidence="1 2" key="1">
    <citation type="journal article" date="2017" name="Genome Biol. Evol.">
        <title>Phytophthora megakarya and P. palmivora, closely related causal agents of cacao black pod rot, underwent increases in genome sizes and gene numbers by different mechanisms.</title>
        <authorList>
            <person name="Ali S.S."/>
            <person name="Shao J."/>
            <person name="Lary D.J."/>
            <person name="Kronmiller B."/>
            <person name="Shen D."/>
            <person name="Strem M.D."/>
            <person name="Amoako-Attah I."/>
            <person name="Akrofi A.Y."/>
            <person name="Begoude B.A."/>
            <person name="Ten Hoopen G.M."/>
            <person name="Coulibaly K."/>
            <person name="Kebe B.I."/>
            <person name="Melnick R.L."/>
            <person name="Guiltinan M.J."/>
            <person name="Tyler B.M."/>
            <person name="Meinhardt L.W."/>
            <person name="Bailey B.A."/>
        </authorList>
    </citation>
    <scope>NUCLEOTIDE SEQUENCE [LARGE SCALE GENOMIC DNA]</scope>
    <source>
        <strain evidence="2">sbr112.9</strain>
    </source>
</reference>
<dbReference type="AlphaFoldDB" id="A0A2P4YRI3"/>
<accession>A0A2P4YRI3</accession>